<dbReference type="Proteomes" id="UP001292913">
    <property type="component" value="Unassembled WGS sequence"/>
</dbReference>
<sequence>MDGSLTLHIKVNRKLKLNLMAGYELQKLERIKKQEDPYFHTTFKEELSHHSITLKIGLTY</sequence>
<reference evidence="1 2" key="1">
    <citation type="submission" date="2023-04" db="EMBL/GenBank/DDBJ databases">
        <title>Bacteroides pacosi sp. nov., isolated from the fecal material of an alpaca.</title>
        <authorList>
            <person name="Miller S."/>
            <person name="Hendry M."/>
            <person name="King J."/>
            <person name="Sankaranarayanan K."/>
            <person name="Lawson P.A."/>
        </authorList>
    </citation>
    <scope>NUCLEOTIDE SEQUENCE [LARGE SCALE GENOMIC DNA]</scope>
    <source>
        <strain evidence="1 2">A2-P53</strain>
    </source>
</reference>
<evidence type="ECO:0000313" key="1">
    <source>
        <dbReference type="EMBL" id="MDY7259668.1"/>
    </source>
</evidence>
<comment type="caution">
    <text evidence="1">The sequence shown here is derived from an EMBL/GenBank/DDBJ whole genome shotgun (WGS) entry which is preliminary data.</text>
</comment>
<accession>A0ABU5HU03</accession>
<dbReference type="EMBL" id="JARZAK010000014">
    <property type="protein sequence ID" value="MDY7259668.1"/>
    <property type="molecule type" value="Genomic_DNA"/>
</dbReference>
<proteinExistence type="predicted"/>
<gene>
    <name evidence="1" type="ORF">QHG74_18320</name>
</gene>
<evidence type="ECO:0000313" key="2">
    <source>
        <dbReference type="Proteomes" id="UP001292913"/>
    </source>
</evidence>
<evidence type="ECO:0008006" key="3">
    <source>
        <dbReference type="Google" id="ProtNLM"/>
    </source>
</evidence>
<name>A0ABU5HU03_9BACE</name>
<organism evidence="1 2">
    <name type="scientific">Bacteroides vicugnae</name>
    <dbReference type="NCBI Taxonomy" id="3037989"/>
    <lineage>
        <taxon>Bacteria</taxon>
        <taxon>Pseudomonadati</taxon>
        <taxon>Bacteroidota</taxon>
        <taxon>Bacteroidia</taxon>
        <taxon>Bacteroidales</taxon>
        <taxon>Bacteroidaceae</taxon>
        <taxon>Bacteroides</taxon>
    </lineage>
</organism>
<dbReference type="RefSeq" id="WP_258981567.1">
    <property type="nucleotide sequence ID" value="NZ_JARZAK010000014.1"/>
</dbReference>
<keyword evidence="2" id="KW-1185">Reference proteome</keyword>
<protein>
    <recommendedName>
        <fullName evidence="3">Outer membrane protein beta-barrel domain-containing protein</fullName>
    </recommendedName>
</protein>